<evidence type="ECO:0000256" key="2">
    <source>
        <dbReference type="SAM" id="Phobius"/>
    </source>
</evidence>
<keyword evidence="5" id="KW-1185">Reference proteome</keyword>
<dbReference type="PANTHER" id="PTHR40076">
    <property type="entry name" value="MEMBRANE PROTEIN-RELATED"/>
    <property type="match status" value="1"/>
</dbReference>
<feature type="transmembrane region" description="Helical" evidence="2">
    <location>
        <begin position="180"/>
        <end position="213"/>
    </location>
</feature>
<feature type="domain" description="DUF7847" evidence="3">
    <location>
        <begin position="190"/>
        <end position="270"/>
    </location>
</feature>
<protein>
    <submittedName>
        <fullName evidence="4">Uncharacterized membrane protein</fullName>
    </submittedName>
</protein>
<dbReference type="InterPro" id="IPR010380">
    <property type="entry name" value="DUF975"/>
</dbReference>
<accession>A0A1T4Z6Y2</accession>
<organism evidence="4 5">
    <name type="scientific">Aeromicrobium choanae</name>
    <dbReference type="NCBI Taxonomy" id="1736691"/>
    <lineage>
        <taxon>Bacteria</taxon>
        <taxon>Bacillati</taxon>
        <taxon>Actinomycetota</taxon>
        <taxon>Actinomycetes</taxon>
        <taxon>Propionibacteriales</taxon>
        <taxon>Nocardioidaceae</taxon>
        <taxon>Aeromicrobium</taxon>
    </lineage>
</organism>
<dbReference type="Proteomes" id="UP000191040">
    <property type="component" value="Chromosome I"/>
</dbReference>
<dbReference type="PANTHER" id="PTHR40076:SF1">
    <property type="entry name" value="MEMBRANE PROTEIN"/>
    <property type="match status" value="1"/>
</dbReference>
<reference evidence="5" key="1">
    <citation type="submission" date="2017-02" db="EMBL/GenBank/DDBJ databases">
        <authorList>
            <person name="Varghese N."/>
            <person name="Submissions S."/>
        </authorList>
    </citation>
    <scope>NUCLEOTIDE SEQUENCE [LARGE SCALE GENOMIC DNA]</scope>
    <source>
        <strain evidence="5">9H-4</strain>
    </source>
</reference>
<proteinExistence type="predicted"/>
<keyword evidence="2" id="KW-0812">Transmembrane</keyword>
<feature type="region of interest" description="Disordered" evidence="1">
    <location>
        <begin position="1"/>
        <end position="78"/>
    </location>
</feature>
<feature type="transmembrane region" description="Helical" evidence="2">
    <location>
        <begin position="133"/>
        <end position="159"/>
    </location>
</feature>
<dbReference type="AlphaFoldDB" id="A0A1T4Z6Y2"/>
<evidence type="ECO:0000256" key="1">
    <source>
        <dbReference type="SAM" id="MobiDB-lite"/>
    </source>
</evidence>
<dbReference type="InterPro" id="IPR057169">
    <property type="entry name" value="DUF7847"/>
</dbReference>
<dbReference type="EMBL" id="LT796768">
    <property type="protein sequence ID" value="SKB09739.1"/>
    <property type="molecule type" value="Genomic_DNA"/>
</dbReference>
<evidence type="ECO:0000313" key="4">
    <source>
        <dbReference type="EMBL" id="SKB09739.1"/>
    </source>
</evidence>
<evidence type="ECO:0000313" key="5">
    <source>
        <dbReference type="Proteomes" id="UP000191040"/>
    </source>
</evidence>
<dbReference type="STRING" id="1736691.SAMN06295964_2862"/>
<keyword evidence="2" id="KW-0472">Membrane</keyword>
<evidence type="ECO:0000259" key="3">
    <source>
        <dbReference type="Pfam" id="PF25231"/>
    </source>
</evidence>
<dbReference type="Pfam" id="PF25231">
    <property type="entry name" value="DUF7847"/>
    <property type="match status" value="1"/>
</dbReference>
<feature type="transmembrane region" description="Helical" evidence="2">
    <location>
        <begin position="246"/>
        <end position="275"/>
    </location>
</feature>
<sequence>MLARMSTNEPPTGPDPETPDGPVPPPPPPPPSYGGTSYPPPPPGDASGGGYPPPPGGPSGYGAGGYPPPPPGGSGFIEPFSPTDAIGYGWRKFSANAGQWIIAGLAIFAVSVIFGLFSFLVQPDIDANETNPFAGFNFASIVVNLLSTLATYVISAFIYRGALDETEGRPFSLADTFSRVPVGPVILTSLLVSIGITIGLVLCVLPGIIFAFLSYFALLFVVDENQSPVDAITSSVKLVSANLGQALLLALLSFVIVLIGACLCGLGLLVAYPVVTIATAYAYKKFRDQPVAA</sequence>
<keyword evidence="2" id="KW-1133">Transmembrane helix</keyword>
<gene>
    <name evidence="4" type="ORF">SAMN06295964_2862</name>
</gene>
<feature type="transmembrane region" description="Helical" evidence="2">
    <location>
        <begin position="100"/>
        <end position="121"/>
    </location>
</feature>
<name>A0A1T4Z6Y2_9ACTN</name>
<feature type="compositionally biased region" description="Pro residues" evidence="1">
    <location>
        <begin position="11"/>
        <end position="44"/>
    </location>
</feature>